<name>A0A8C9H9X0_9PRIM</name>
<evidence type="ECO:0000313" key="5">
    <source>
        <dbReference type="Proteomes" id="UP000694416"/>
    </source>
</evidence>
<protein>
    <submittedName>
        <fullName evidence="4">Kallikrein related peptidase 4</fullName>
    </submittedName>
</protein>
<dbReference type="InterPro" id="IPR001254">
    <property type="entry name" value="Trypsin_dom"/>
</dbReference>
<dbReference type="GO" id="GO:0022617">
    <property type="term" value="P:extracellular matrix disassembly"/>
    <property type="evidence" value="ECO:0007669"/>
    <property type="project" value="TreeGrafter"/>
</dbReference>
<dbReference type="GO" id="GO:0030141">
    <property type="term" value="C:secretory granule"/>
    <property type="evidence" value="ECO:0007669"/>
    <property type="project" value="TreeGrafter"/>
</dbReference>
<evidence type="ECO:0000256" key="2">
    <source>
        <dbReference type="SAM" id="MobiDB-lite"/>
    </source>
</evidence>
<evidence type="ECO:0000256" key="1">
    <source>
        <dbReference type="ARBA" id="ARBA00023157"/>
    </source>
</evidence>
<feature type="compositionally biased region" description="Basic and acidic residues" evidence="2">
    <location>
        <begin position="1"/>
        <end position="15"/>
    </location>
</feature>
<dbReference type="GO" id="GO:0006508">
    <property type="term" value="P:proteolysis"/>
    <property type="evidence" value="ECO:0007669"/>
    <property type="project" value="InterPro"/>
</dbReference>
<dbReference type="PANTHER" id="PTHR24271">
    <property type="entry name" value="KALLIKREIN-RELATED"/>
    <property type="match status" value="1"/>
</dbReference>
<accession>A0A8C9H9X0</accession>
<dbReference type="InterPro" id="IPR009003">
    <property type="entry name" value="Peptidase_S1_PA"/>
</dbReference>
<keyword evidence="5" id="KW-1185">Reference proteome</keyword>
<feature type="region of interest" description="Disordered" evidence="2">
    <location>
        <begin position="1"/>
        <end position="25"/>
    </location>
</feature>
<dbReference type="Pfam" id="PF00089">
    <property type="entry name" value="Trypsin"/>
    <property type="match status" value="1"/>
</dbReference>
<dbReference type="Gene3D" id="2.40.10.10">
    <property type="entry name" value="Trypsin-like serine proteases"/>
    <property type="match status" value="1"/>
</dbReference>
<proteinExistence type="predicted"/>
<sequence length="157" mass="16500">DRNGVEDENGDKEAVATKLTCPPWPSGPTPSGWACTVLRPTKSQAAGWWRPATRCSTQSTTDPCSPTTSCSSSWTNLCPSLPPSGTSALLRGALPRGTLASFLAGVCWRTGDSGGPLICNGYLQGLVSFGQGQCGQVGVPSVYTNLCKFTEWIEKTV</sequence>
<evidence type="ECO:0000313" key="4">
    <source>
        <dbReference type="Ensembl" id="ENSPTEP00000016981.1"/>
    </source>
</evidence>
<evidence type="ECO:0000259" key="3">
    <source>
        <dbReference type="PROSITE" id="PS50240"/>
    </source>
</evidence>
<gene>
    <name evidence="4" type="primary">KLK4</name>
</gene>
<dbReference type="PANTHER" id="PTHR24271:SF65">
    <property type="entry name" value="KALLIKREIN-4"/>
    <property type="match status" value="1"/>
</dbReference>
<dbReference type="InterPro" id="IPR043504">
    <property type="entry name" value="Peptidase_S1_PA_chymotrypsin"/>
</dbReference>
<keyword evidence="1" id="KW-1015">Disulfide bond</keyword>
<reference evidence="4" key="2">
    <citation type="submission" date="2025-09" db="UniProtKB">
        <authorList>
            <consortium name="Ensembl"/>
        </authorList>
    </citation>
    <scope>IDENTIFICATION</scope>
</reference>
<dbReference type="GO" id="GO:0004252">
    <property type="term" value="F:serine-type endopeptidase activity"/>
    <property type="evidence" value="ECO:0007669"/>
    <property type="project" value="InterPro"/>
</dbReference>
<organism evidence="4 5">
    <name type="scientific">Piliocolobus tephrosceles</name>
    <name type="common">Ugandan red Colobus</name>
    <dbReference type="NCBI Taxonomy" id="591936"/>
    <lineage>
        <taxon>Eukaryota</taxon>
        <taxon>Metazoa</taxon>
        <taxon>Chordata</taxon>
        <taxon>Craniata</taxon>
        <taxon>Vertebrata</taxon>
        <taxon>Euteleostomi</taxon>
        <taxon>Mammalia</taxon>
        <taxon>Eutheria</taxon>
        <taxon>Euarchontoglires</taxon>
        <taxon>Primates</taxon>
        <taxon>Haplorrhini</taxon>
        <taxon>Catarrhini</taxon>
        <taxon>Cercopithecidae</taxon>
        <taxon>Colobinae</taxon>
        <taxon>Piliocolobus</taxon>
    </lineage>
</organism>
<dbReference type="GO" id="GO:0097186">
    <property type="term" value="P:amelogenesis"/>
    <property type="evidence" value="ECO:0007669"/>
    <property type="project" value="TreeGrafter"/>
</dbReference>
<dbReference type="AlphaFoldDB" id="A0A8C9H9X0"/>
<feature type="domain" description="Peptidase S1" evidence="3">
    <location>
        <begin position="1"/>
        <end position="157"/>
    </location>
</feature>
<dbReference type="PROSITE" id="PS50240">
    <property type="entry name" value="TRYPSIN_DOM"/>
    <property type="match status" value="1"/>
</dbReference>
<dbReference type="Ensembl" id="ENSPTET00000025111.1">
    <property type="protein sequence ID" value="ENSPTEP00000016981.1"/>
    <property type="gene ID" value="ENSPTEG00000018533.1"/>
</dbReference>
<reference evidence="4" key="1">
    <citation type="submission" date="2025-08" db="UniProtKB">
        <authorList>
            <consortium name="Ensembl"/>
        </authorList>
    </citation>
    <scope>IDENTIFICATION</scope>
</reference>
<dbReference type="SUPFAM" id="SSF50494">
    <property type="entry name" value="Trypsin-like serine proteases"/>
    <property type="match status" value="1"/>
</dbReference>
<dbReference type="Proteomes" id="UP000694416">
    <property type="component" value="Unplaced"/>
</dbReference>